<sequence>MSDLPPPQHWFDVPGAPAPGTLLGLRDTLVDGAACMHTVQTFKLLLLRSGPEVKAYVNRCAHFGVPLAEKQQHLIYTPHTSVSCNVHYAQYRWSDGLCTSGDCEGESLLPIPLEVDAQGHIRIAQDAPTP</sequence>
<dbReference type="SUPFAM" id="SSF50022">
    <property type="entry name" value="ISP domain"/>
    <property type="match status" value="1"/>
</dbReference>
<dbReference type="PROSITE" id="PS51296">
    <property type="entry name" value="RIESKE"/>
    <property type="match status" value="1"/>
</dbReference>
<dbReference type="AlphaFoldDB" id="A0A1P8K729"/>
<dbReference type="InterPro" id="IPR017941">
    <property type="entry name" value="Rieske_2Fe-2S"/>
</dbReference>
<evidence type="ECO:0000256" key="3">
    <source>
        <dbReference type="ARBA" id="ARBA00023004"/>
    </source>
</evidence>
<dbReference type="EMBL" id="CP019239">
    <property type="protein sequence ID" value="APW41818.1"/>
    <property type="molecule type" value="Genomic_DNA"/>
</dbReference>
<evidence type="ECO:0000313" key="6">
    <source>
        <dbReference type="EMBL" id="APW41818.1"/>
    </source>
</evidence>
<feature type="domain" description="Rieske" evidence="5">
    <location>
        <begin position="20"/>
        <end position="123"/>
    </location>
</feature>
<proteinExistence type="predicted"/>
<evidence type="ECO:0000259" key="5">
    <source>
        <dbReference type="PROSITE" id="PS51296"/>
    </source>
</evidence>
<evidence type="ECO:0000256" key="1">
    <source>
        <dbReference type="ARBA" id="ARBA00022714"/>
    </source>
</evidence>
<gene>
    <name evidence="6" type="ORF">RS694_04165</name>
</gene>
<keyword evidence="2" id="KW-0479">Metal-binding</keyword>
<dbReference type="InterPro" id="IPR036922">
    <property type="entry name" value="Rieske_2Fe-2S_sf"/>
</dbReference>
<keyword evidence="4" id="KW-0411">Iron-sulfur</keyword>
<protein>
    <recommendedName>
        <fullName evidence="5">Rieske domain-containing protein</fullName>
    </recommendedName>
</protein>
<dbReference type="Proteomes" id="UP000186110">
    <property type="component" value="Chromosome"/>
</dbReference>
<dbReference type="GO" id="GO:0051537">
    <property type="term" value="F:2 iron, 2 sulfur cluster binding"/>
    <property type="evidence" value="ECO:0007669"/>
    <property type="project" value="UniProtKB-KW"/>
</dbReference>
<evidence type="ECO:0000256" key="4">
    <source>
        <dbReference type="ARBA" id="ARBA00023014"/>
    </source>
</evidence>
<accession>A0A1P8K729</accession>
<reference evidence="6 7" key="1">
    <citation type="submission" date="2017-01" db="EMBL/GenBank/DDBJ databases">
        <authorList>
            <person name="Mah S.A."/>
            <person name="Swanson W.J."/>
            <person name="Moy G.W."/>
            <person name="Vacquier V.D."/>
        </authorList>
    </citation>
    <scope>NUCLEOTIDE SEQUENCE [LARGE SCALE GENOMIC DNA]</scope>
    <source>
        <strain evidence="6 7">DSM 22694</strain>
    </source>
</reference>
<keyword evidence="7" id="KW-1185">Reference proteome</keyword>
<keyword evidence="3" id="KW-0408">Iron</keyword>
<dbReference type="GO" id="GO:0046872">
    <property type="term" value="F:metal ion binding"/>
    <property type="evidence" value="ECO:0007669"/>
    <property type="project" value="UniProtKB-KW"/>
</dbReference>
<dbReference type="Pfam" id="PF00355">
    <property type="entry name" value="Rieske"/>
    <property type="match status" value="1"/>
</dbReference>
<dbReference type="eggNOG" id="COG2146">
    <property type="taxonomic scope" value="Bacteria"/>
</dbReference>
<name>A0A1P8K729_9BURK</name>
<dbReference type="RefSeq" id="WP_051392108.1">
    <property type="nucleotide sequence ID" value="NZ_CP019239.1"/>
</dbReference>
<keyword evidence="1" id="KW-0001">2Fe-2S</keyword>
<organism evidence="6 7">
    <name type="scientific">Rhodoferax saidenbachensis</name>
    <dbReference type="NCBI Taxonomy" id="1484693"/>
    <lineage>
        <taxon>Bacteria</taxon>
        <taxon>Pseudomonadati</taxon>
        <taxon>Pseudomonadota</taxon>
        <taxon>Betaproteobacteria</taxon>
        <taxon>Burkholderiales</taxon>
        <taxon>Comamonadaceae</taxon>
        <taxon>Rhodoferax</taxon>
    </lineage>
</organism>
<dbReference type="STRING" id="1484693.RS694_04165"/>
<evidence type="ECO:0000256" key="2">
    <source>
        <dbReference type="ARBA" id="ARBA00022723"/>
    </source>
</evidence>
<dbReference type="Gene3D" id="2.102.10.10">
    <property type="entry name" value="Rieske [2Fe-2S] iron-sulphur domain"/>
    <property type="match status" value="1"/>
</dbReference>
<evidence type="ECO:0000313" key="7">
    <source>
        <dbReference type="Proteomes" id="UP000186110"/>
    </source>
</evidence>
<dbReference type="KEGG" id="rsb:RS694_04165"/>